<dbReference type="PANTHER" id="PTHR43874">
    <property type="entry name" value="TWO-COMPONENT RESPONSE REGULATOR"/>
    <property type="match status" value="1"/>
</dbReference>
<dbReference type="AlphaFoldDB" id="A0A8J5WWZ5"/>
<dbReference type="InterPro" id="IPR045279">
    <property type="entry name" value="ARR-like"/>
</dbReference>
<evidence type="ECO:0000313" key="12">
    <source>
        <dbReference type="Proteomes" id="UP000729402"/>
    </source>
</evidence>
<comment type="caution">
    <text evidence="8">Lacks conserved residue(s) required for the propagation of feature annotation.</text>
</comment>
<comment type="subcellular location">
    <subcellularLocation>
        <location evidence="1">Nucleus</location>
    </subcellularLocation>
</comment>
<dbReference type="SMART" id="SM00448">
    <property type="entry name" value="REC"/>
    <property type="match status" value="1"/>
</dbReference>
<dbReference type="FunFam" id="3.40.50.2300:FF:000214">
    <property type="entry name" value="Two-component response regulator-like PRR37"/>
    <property type="match status" value="1"/>
</dbReference>
<keyword evidence="7" id="KW-0539">Nucleus</keyword>
<feature type="compositionally biased region" description="Acidic residues" evidence="9">
    <location>
        <begin position="239"/>
        <end position="250"/>
    </location>
</feature>
<reference evidence="11" key="1">
    <citation type="journal article" date="2021" name="bioRxiv">
        <title>Whole Genome Assembly and Annotation of Northern Wild Rice, Zizania palustris L., Supports a Whole Genome Duplication in the Zizania Genus.</title>
        <authorList>
            <person name="Haas M."/>
            <person name="Kono T."/>
            <person name="Macchietto M."/>
            <person name="Millas R."/>
            <person name="McGilp L."/>
            <person name="Shao M."/>
            <person name="Duquette J."/>
            <person name="Hirsch C.N."/>
            <person name="Kimball J."/>
        </authorList>
    </citation>
    <scope>NUCLEOTIDE SEQUENCE</scope>
    <source>
        <tissue evidence="11">Fresh leaf tissue</tissue>
    </source>
</reference>
<keyword evidence="4" id="KW-0805">Transcription regulation</keyword>
<keyword evidence="12" id="KW-1185">Reference proteome</keyword>
<evidence type="ECO:0000256" key="2">
    <source>
        <dbReference type="ARBA" id="ARBA00010330"/>
    </source>
</evidence>
<dbReference type="GO" id="GO:0005634">
    <property type="term" value="C:nucleus"/>
    <property type="evidence" value="ECO:0007669"/>
    <property type="project" value="UniProtKB-SubCell"/>
</dbReference>
<name>A0A8J5WWZ5_ZIZPA</name>
<organism evidence="11 12">
    <name type="scientific">Zizania palustris</name>
    <name type="common">Northern wild rice</name>
    <dbReference type="NCBI Taxonomy" id="103762"/>
    <lineage>
        <taxon>Eukaryota</taxon>
        <taxon>Viridiplantae</taxon>
        <taxon>Streptophyta</taxon>
        <taxon>Embryophyta</taxon>
        <taxon>Tracheophyta</taxon>
        <taxon>Spermatophyta</taxon>
        <taxon>Magnoliopsida</taxon>
        <taxon>Liliopsida</taxon>
        <taxon>Poales</taxon>
        <taxon>Poaceae</taxon>
        <taxon>BOP clade</taxon>
        <taxon>Oryzoideae</taxon>
        <taxon>Oryzeae</taxon>
        <taxon>Zizaniinae</taxon>
        <taxon>Zizania</taxon>
    </lineage>
</organism>
<protein>
    <recommendedName>
        <fullName evidence="10">Response regulatory domain-containing protein</fullName>
    </recommendedName>
</protein>
<evidence type="ECO:0000256" key="7">
    <source>
        <dbReference type="ARBA" id="ARBA00023242"/>
    </source>
</evidence>
<dbReference type="GO" id="GO:0009736">
    <property type="term" value="P:cytokinin-activated signaling pathway"/>
    <property type="evidence" value="ECO:0007669"/>
    <property type="project" value="InterPro"/>
</dbReference>
<feature type="region of interest" description="Disordered" evidence="9">
    <location>
        <begin position="206"/>
        <end position="272"/>
    </location>
</feature>
<feature type="domain" description="Response regulatory" evidence="10">
    <location>
        <begin position="83"/>
        <end position="201"/>
    </location>
</feature>
<dbReference type="EMBL" id="JAAALK010000079">
    <property type="protein sequence ID" value="KAG8096454.1"/>
    <property type="molecule type" value="Genomic_DNA"/>
</dbReference>
<evidence type="ECO:0000256" key="6">
    <source>
        <dbReference type="ARBA" id="ARBA00023163"/>
    </source>
</evidence>
<dbReference type="OrthoDB" id="60033at2759"/>
<evidence type="ECO:0000256" key="1">
    <source>
        <dbReference type="ARBA" id="ARBA00004123"/>
    </source>
</evidence>
<feature type="compositionally biased region" description="Low complexity" evidence="9">
    <location>
        <begin position="206"/>
        <end position="215"/>
    </location>
</feature>
<evidence type="ECO:0000256" key="9">
    <source>
        <dbReference type="SAM" id="MobiDB-lite"/>
    </source>
</evidence>
<feature type="compositionally biased region" description="Basic and acidic residues" evidence="9">
    <location>
        <begin position="29"/>
        <end position="43"/>
    </location>
</feature>
<evidence type="ECO:0000256" key="4">
    <source>
        <dbReference type="ARBA" id="ARBA00023015"/>
    </source>
</evidence>
<dbReference type="CDD" id="cd17582">
    <property type="entry name" value="psREC_PRR"/>
    <property type="match status" value="1"/>
</dbReference>
<accession>A0A8J5WWZ5</accession>
<dbReference type="PANTHER" id="PTHR43874:SF125">
    <property type="entry name" value="TWO-COMPONENT RESPONSE REGULATOR-LIKE APRR7"/>
    <property type="match status" value="1"/>
</dbReference>
<feature type="region of interest" description="Disordered" evidence="9">
    <location>
        <begin position="1"/>
        <end position="56"/>
    </location>
</feature>
<proteinExistence type="inferred from homology"/>
<dbReference type="GO" id="GO:0000160">
    <property type="term" value="P:phosphorelay signal transduction system"/>
    <property type="evidence" value="ECO:0007669"/>
    <property type="project" value="UniProtKB-KW"/>
</dbReference>
<dbReference type="InterPro" id="IPR001789">
    <property type="entry name" value="Sig_transdc_resp-reg_receiver"/>
</dbReference>
<reference evidence="11" key="2">
    <citation type="submission" date="2021-02" db="EMBL/GenBank/DDBJ databases">
        <authorList>
            <person name="Kimball J.A."/>
            <person name="Haas M.W."/>
            <person name="Macchietto M."/>
            <person name="Kono T."/>
            <person name="Duquette J."/>
            <person name="Shao M."/>
        </authorList>
    </citation>
    <scope>NUCLEOTIDE SEQUENCE</scope>
    <source>
        <tissue evidence="11">Fresh leaf tissue</tissue>
    </source>
</reference>
<evidence type="ECO:0000256" key="8">
    <source>
        <dbReference type="PROSITE-ProRule" id="PRU00169"/>
    </source>
</evidence>
<evidence type="ECO:0000259" key="10">
    <source>
        <dbReference type="PROSITE" id="PS50110"/>
    </source>
</evidence>
<feature type="region of interest" description="Disordered" evidence="9">
    <location>
        <begin position="311"/>
        <end position="339"/>
    </location>
</feature>
<keyword evidence="5" id="KW-0090">Biological rhythms</keyword>
<dbReference type="PROSITE" id="PS50110">
    <property type="entry name" value="RESPONSE_REGULATORY"/>
    <property type="match status" value="1"/>
</dbReference>
<gene>
    <name evidence="11" type="ORF">GUJ93_ZPchr0013g37423</name>
</gene>
<dbReference type="GO" id="GO:0048511">
    <property type="term" value="P:rhythmic process"/>
    <property type="evidence" value="ECO:0007669"/>
    <property type="project" value="UniProtKB-KW"/>
</dbReference>
<dbReference type="Proteomes" id="UP000729402">
    <property type="component" value="Unassembled WGS sequence"/>
</dbReference>
<evidence type="ECO:0000313" key="11">
    <source>
        <dbReference type="EMBL" id="KAG8096454.1"/>
    </source>
</evidence>
<sequence length="395" mass="43960">MGSACQAGVDRPSQKDVREIGNGAVENGHSLKAEEEDERRNGVGEDIPNGHNALPGSLQADEQREQQVWNVQWEKFLPVKTLRVLLVENDDSTRQVVSALLRKCCYEVIPAENGLHAWQCLEDLQNNIDLVLTEVAMPRLSGIGLLTKITSHKICKNIPVIMMSSNDSMSIVFKCLSKGAVDFLVKPIRKNELKNLWQHVWRRCHSSSGSGSESGIWTQRCTKPKADDEYENNSSSNRDDDDNDEDDDDFSVGLNAMDGTHGSDNGSGTQSSWTKCAVEINSPRQMSPDQPSDPADSTCAQVIHPRSEICSNRWLPTANKMSGKKQENNDDSMGKNLEIGAPRNSCVEYQSCPDEMSINPTEKNMRLSCPKVNQKPEIQKTNKHLESLVHLTPKF</sequence>
<feature type="compositionally biased region" description="Polar residues" evidence="9">
    <location>
        <begin position="262"/>
        <end position="272"/>
    </location>
</feature>
<evidence type="ECO:0000256" key="5">
    <source>
        <dbReference type="ARBA" id="ARBA00023108"/>
    </source>
</evidence>
<comment type="similarity">
    <text evidence="2">Belongs to the ARR-like family.</text>
</comment>
<keyword evidence="3" id="KW-0902">Two-component regulatory system</keyword>
<dbReference type="Pfam" id="PF00072">
    <property type="entry name" value="Response_reg"/>
    <property type="match status" value="1"/>
</dbReference>
<evidence type="ECO:0000256" key="3">
    <source>
        <dbReference type="ARBA" id="ARBA00023012"/>
    </source>
</evidence>
<keyword evidence="6" id="KW-0804">Transcription</keyword>
<comment type="caution">
    <text evidence="11">The sequence shown here is derived from an EMBL/GenBank/DDBJ whole genome shotgun (WGS) entry which is preliminary data.</text>
</comment>